<evidence type="ECO:0000313" key="2">
    <source>
        <dbReference type="EMBL" id="SHH59575.1"/>
    </source>
</evidence>
<dbReference type="Proteomes" id="UP000184221">
    <property type="component" value="Unassembled WGS sequence"/>
</dbReference>
<feature type="domain" description="Aminoglycoside phosphotransferase" evidence="1">
    <location>
        <begin position="34"/>
        <end position="251"/>
    </location>
</feature>
<dbReference type="AlphaFoldDB" id="A0A1M5U941"/>
<name>A0A1M5U941_9RHOB</name>
<dbReference type="STRING" id="996342.SAMN05443551_2543"/>
<sequence length="339" mass="37919">MDIRSLDSAFESRFAMTNVGAFLSEHGWSTARQQPLAGDASSRRYIRVFSGEKRAILMVDPQDDTGRFSALSQHLSKIGLSAPQVYARAPGLMLLEDFGDDQFAQTIARDPTRESPLYRAATDVLVHLEGKPIPSGLHTLTPNGLADMLEPAFTHYLPAIGQTETSRRNEIIHRFTDLFHMHLPTENVLVLRDYHAENMIWLPDRDDVQRVGLLDFQDAVIGPPVYDLVSLLQDARRDVSPACQSETLNHFAEATGRSMDVILPLFHLLGVQRNLRILGVFARLAADRGKPGYIDLIPRVWGHTKTSLAAPVMEPLAPLIQDCFPEPTAERLRRMKTHA</sequence>
<evidence type="ECO:0000313" key="3">
    <source>
        <dbReference type="Proteomes" id="UP000184221"/>
    </source>
</evidence>
<accession>A0A1M5U941</accession>
<dbReference type="InterPro" id="IPR002575">
    <property type="entry name" value="Aminoglycoside_PTrfase"/>
</dbReference>
<reference evidence="2 3" key="1">
    <citation type="submission" date="2016-11" db="EMBL/GenBank/DDBJ databases">
        <authorList>
            <person name="Jaros S."/>
            <person name="Januszkiewicz K."/>
            <person name="Wedrychowicz H."/>
        </authorList>
    </citation>
    <scope>NUCLEOTIDE SEQUENCE [LARGE SCALE GENOMIC DNA]</scope>
    <source>
        <strain evidence="2 3">DSM 29431</strain>
    </source>
</reference>
<dbReference type="Gene3D" id="3.30.200.20">
    <property type="entry name" value="Phosphorylase Kinase, domain 1"/>
    <property type="match status" value="1"/>
</dbReference>
<dbReference type="InterPro" id="IPR011009">
    <property type="entry name" value="Kinase-like_dom_sf"/>
</dbReference>
<dbReference type="EMBL" id="FQXC01000003">
    <property type="protein sequence ID" value="SHH59575.1"/>
    <property type="molecule type" value="Genomic_DNA"/>
</dbReference>
<protein>
    <recommendedName>
        <fullName evidence="1">Aminoglycoside phosphotransferase domain-containing protein</fullName>
    </recommendedName>
</protein>
<keyword evidence="3" id="KW-1185">Reference proteome</keyword>
<proteinExistence type="predicted"/>
<organism evidence="2 3">
    <name type="scientific">Marivita hallyeonensis</name>
    <dbReference type="NCBI Taxonomy" id="996342"/>
    <lineage>
        <taxon>Bacteria</taxon>
        <taxon>Pseudomonadati</taxon>
        <taxon>Pseudomonadota</taxon>
        <taxon>Alphaproteobacteria</taxon>
        <taxon>Rhodobacterales</taxon>
        <taxon>Roseobacteraceae</taxon>
        <taxon>Marivita</taxon>
    </lineage>
</organism>
<gene>
    <name evidence="2" type="ORF">SAMN05443551_2543</name>
</gene>
<evidence type="ECO:0000259" key="1">
    <source>
        <dbReference type="Pfam" id="PF01636"/>
    </source>
</evidence>
<dbReference type="Pfam" id="PF01636">
    <property type="entry name" value="APH"/>
    <property type="match status" value="1"/>
</dbReference>
<dbReference type="Gene3D" id="3.90.1200.10">
    <property type="match status" value="1"/>
</dbReference>
<dbReference type="SUPFAM" id="SSF56112">
    <property type="entry name" value="Protein kinase-like (PK-like)"/>
    <property type="match status" value="1"/>
</dbReference>